<evidence type="ECO:0000259" key="1">
    <source>
        <dbReference type="Pfam" id="PF07238"/>
    </source>
</evidence>
<dbReference type="OrthoDB" id="2354159at2"/>
<evidence type="ECO:0000313" key="2">
    <source>
        <dbReference type="EMBL" id="KAA9031660.1"/>
    </source>
</evidence>
<organism evidence="2 3">
    <name type="scientific">Niallia endozanthoxylica</name>
    <dbReference type="NCBI Taxonomy" id="2036016"/>
    <lineage>
        <taxon>Bacteria</taxon>
        <taxon>Bacillati</taxon>
        <taxon>Bacillota</taxon>
        <taxon>Bacilli</taxon>
        <taxon>Bacillales</taxon>
        <taxon>Bacillaceae</taxon>
        <taxon>Niallia</taxon>
    </lineage>
</organism>
<dbReference type="Pfam" id="PF07238">
    <property type="entry name" value="PilZ"/>
    <property type="match status" value="1"/>
</dbReference>
<evidence type="ECO:0000313" key="3">
    <source>
        <dbReference type="Proteomes" id="UP000326671"/>
    </source>
</evidence>
<name>A0A5J5I766_9BACI</name>
<feature type="domain" description="PilZ" evidence="1">
    <location>
        <begin position="6"/>
        <end position="106"/>
    </location>
</feature>
<keyword evidence="3" id="KW-1185">Reference proteome</keyword>
<proteinExistence type="predicted"/>
<dbReference type="GO" id="GO:0035438">
    <property type="term" value="F:cyclic-di-GMP binding"/>
    <property type="evidence" value="ECO:0007669"/>
    <property type="project" value="InterPro"/>
</dbReference>
<dbReference type="InterPro" id="IPR009875">
    <property type="entry name" value="PilZ_domain"/>
</dbReference>
<dbReference type="Proteomes" id="UP000326671">
    <property type="component" value="Unassembled WGS sequence"/>
</dbReference>
<protein>
    <submittedName>
        <fullName evidence="2">PilZ domain-containing protein</fullName>
    </submittedName>
</protein>
<dbReference type="AlphaFoldDB" id="A0A5J5I766"/>
<dbReference type="SUPFAM" id="SSF141371">
    <property type="entry name" value="PilZ domain-like"/>
    <property type="match status" value="1"/>
</dbReference>
<dbReference type="EMBL" id="VYKL01000004">
    <property type="protein sequence ID" value="KAA9031660.1"/>
    <property type="molecule type" value="Genomic_DNA"/>
</dbReference>
<reference evidence="2 3" key="1">
    <citation type="submission" date="2019-09" db="EMBL/GenBank/DDBJ databases">
        <title>Whole genome sequences of isolates from the Mars Exploration Rovers.</title>
        <authorList>
            <person name="Seuylemezian A."/>
            <person name="Vaishampayan P."/>
        </authorList>
    </citation>
    <scope>NUCLEOTIDE SEQUENCE [LARGE SCALE GENOMIC DNA]</scope>
    <source>
        <strain evidence="2 3">MER_TA_151</strain>
    </source>
</reference>
<dbReference type="RefSeq" id="WP_150438125.1">
    <property type="nucleotide sequence ID" value="NZ_VYKL01000004.1"/>
</dbReference>
<comment type="caution">
    <text evidence="2">The sequence shown here is derived from an EMBL/GenBank/DDBJ whole genome shotgun (WGS) entry which is preliminary data.</text>
</comment>
<accession>A0A5J5I766</accession>
<gene>
    <name evidence="2" type="ORF">F4V44_01035</name>
</gene>
<sequence length="124" mass="14224">MRYNRNESFRYEFECPKSVTFKITDVNGIKTATNLAHAKIKNISPHGMRLLSDLDIKLKGSIKADFTFSLYSAPITVKGIFVWQRKELHGYSYGIEIESTKEVEKMIVEELKQVSKGTVYIKGK</sequence>